<evidence type="ECO:0000313" key="3">
    <source>
        <dbReference type="Proteomes" id="UP000452141"/>
    </source>
</evidence>
<reference evidence="2 3" key="1">
    <citation type="submission" date="2019-08" db="EMBL/GenBank/DDBJ databases">
        <title>In-depth cultivation of the pig gut microbiome towards novel bacterial diversity and tailored functional studies.</title>
        <authorList>
            <person name="Wylensek D."/>
            <person name="Hitch T.C.A."/>
            <person name="Clavel T."/>
        </authorList>
    </citation>
    <scope>NUCLEOTIDE SEQUENCE [LARGE SCALE GENOMIC DNA]</scope>
    <source>
        <strain evidence="2 3">WCA-470BD-2E</strain>
    </source>
</reference>
<evidence type="ECO:0000313" key="2">
    <source>
        <dbReference type="EMBL" id="MST79589.1"/>
    </source>
</evidence>
<dbReference type="GO" id="GO:0000030">
    <property type="term" value="F:mannosyltransferase activity"/>
    <property type="evidence" value="ECO:0007669"/>
    <property type="project" value="TreeGrafter"/>
</dbReference>
<dbReference type="AlphaFoldDB" id="A0A844FMP2"/>
<dbReference type="GO" id="GO:0051999">
    <property type="term" value="P:mannosyl-inositol phosphorylceramide biosynthetic process"/>
    <property type="evidence" value="ECO:0007669"/>
    <property type="project" value="TreeGrafter"/>
</dbReference>
<evidence type="ECO:0000256" key="1">
    <source>
        <dbReference type="ARBA" id="ARBA00022679"/>
    </source>
</evidence>
<dbReference type="SUPFAM" id="SSF53448">
    <property type="entry name" value="Nucleotide-diphospho-sugar transferases"/>
    <property type="match status" value="1"/>
</dbReference>
<dbReference type="Pfam" id="PF04488">
    <property type="entry name" value="Gly_transf_sug"/>
    <property type="match status" value="1"/>
</dbReference>
<dbReference type="Proteomes" id="UP000452141">
    <property type="component" value="Unassembled WGS sequence"/>
</dbReference>
<accession>A0A844FMP2</accession>
<sequence>MIPKVIHYCWFGHNKLPSDTKKCIETWKKFCPDYEIKEWNESNFDIDSCEFVRQAYDNKEWAFVSDYARLKILYDNGGVYLDTDVELLKNIDFLLNSSFFACISQVEDLCNTGLGYGAEARNPVVQKMMSIYESIEFDPENKKKLACPYINDSVIKEFGYTQSDEVERINGMTILPPRYMDPIAPGNSENLLCDDTISIHHYSASWTSSKNRLKRKLFSTIGLERISTLKSLLKRKK</sequence>
<keyword evidence="1" id="KW-0808">Transferase</keyword>
<gene>
    <name evidence="2" type="ORF">FYJ61_03635</name>
</gene>
<protein>
    <submittedName>
        <fullName evidence="2">Exopolysaccharide biosynthesis protein</fullName>
    </submittedName>
</protein>
<dbReference type="InterPro" id="IPR007577">
    <property type="entry name" value="GlycoTrfase_DXD_sugar-bd_CS"/>
</dbReference>
<dbReference type="InterPro" id="IPR051706">
    <property type="entry name" value="Glycosyltransferase_domain"/>
</dbReference>
<dbReference type="EMBL" id="VUMW01000006">
    <property type="protein sequence ID" value="MST79589.1"/>
    <property type="molecule type" value="Genomic_DNA"/>
</dbReference>
<dbReference type="RefSeq" id="WP_154486610.1">
    <property type="nucleotide sequence ID" value="NZ_VUMW01000006.1"/>
</dbReference>
<dbReference type="PANTHER" id="PTHR32385">
    <property type="entry name" value="MANNOSYL PHOSPHORYLINOSITOL CERAMIDE SYNTHASE"/>
    <property type="match status" value="1"/>
</dbReference>
<organism evidence="2 3">
    <name type="scientific">Lactobacillus equicursoris</name>
    <dbReference type="NCBI Taxonomy" id="420645"/>
    <lineage>
        <taxon>Bacteria</taxon>
        <taxon>Bacillati</taxon>
        <taxon>Bacillota</taxon>
        <taxon>Bacilli</taxon>
        <taxon>Lactobacillales</taxon>
        <taxon>Lactobacillaceae</taxon>
        <taxon>Lactobacillus</taxon>
    </lineage>
</organism>
<dbReference type="GO" id="GO:0016020">
    <property type="term" value="C:membrane"/>
    <property type="evidence" value="ECO:0007669"/>
    <property type="project" value="GOC"/>
</dbReference>
<name>A0A844FMP2_9LACO</name>
<proteinExistence type="predicted"/>
<dbReference type="InterPro" id="IPR029044">
    <property type="entry name" value="Nucleotide-diphossugar_trans"/>
</dbReference>
<dbReference type="PANTHER" id="PTHR32385:SF15">
    <property type="entry name" value="INOSITOL PHOSPHOCERAMIDE MANNOSYLTRANSFERASE 1"/>
    <property type="match status" value="1"/>
</dbReference>
<comment type="caution">
    <text evidence="2">The sequence shown here is derived from an EMBL/GenBank/DDBJ whole genome shotgun (WGS) entry which is preliminary data.</text>
</comment>
<dbReference type="Gene3D" id="3.90.550.20">
    <property type="match status" value="1"/>
</dbReference>